<comment type="caution">
    <text evidence="2">The sequence shown here is derived from an EMBL/GenBank/DDBJ whole genome shotgun (WGS) entry which is preliminary data.</text>
</comment>
<evidence type="ECO:0000313" key="3">
    <source>
        <dbReference type="Proteomes" id="UP000648908"/>
    </source>
</evidence>
<evidence type="ECO:0000256" key="1">
    <source>
        <dbReference type="SAM" id="Phobius"/>
    </source>
</evidence>
<gene>
    <name evidence="2" type="ORF">JL811_19110</name>
</gene>
<dbReference type="PANTHER" id="PTHR32309:SF13">
    <property type="entry name" value="FERRIC ENTEROBACTIN TRANSPORT PROTEIN FEPE"/>
    <property type="match status" value="1"/>
</dbReference>
<keyword evidence="3" id="KW-1185">Reference proteome</keyword>
<keyword evidence="1" id="KW-0812">Transmembrane</keyword>
<proteinExistence type="predicted"/>
<dbReference type="PANTHER" id="PTHR32309">
    <property type="entry name" value="TYROSINE-PROTEIN KINASE"/>
    <property type="match status" value="1"/>
</dbReference>
<keyword evidence="2" id="KW-0813">Transport</keyword>
<dbReference type="InterPro" id="IPR050445">
    <property type="entry name" value="Bact_polysacc_biosynth/exp"/>
</dbReference>
<dbReference type="AlphaFoldDB" id="A0A8K0VCE7"/>
<feature type="transmembrane region" description="Helical" evidence="1">
    <location>
        <begin position="364"/>
        <end position="386"/>
    </location>
</feature>
<dbReference type="EMBL" id="JAESVN010000018">
    <property type="protein sequence ID" value="MBL4919328.1"/>
    <property type="molecule type" value="Genomic_DNA"/>
</dbReference>
<name>A0A8K0VCE7_9RHOB</name>
<dbReference type="Proteomes" id="UP000648908">
    <property type="component" value="Unassembled WGS sequence"/>
</dbReference>
<feature type="transmembrane region" description="Helical" evidence="1">
    <location>
        <begin position="33"/>
        <end position="54"/>
    </location>
</feature>
<evidence type="ECO:0000313" key="2">
    <source>
        <dbReference type="EMBL" id="MBL4919328.1"/>
    </source>
</evidence>
<keyword evidence="1" id="KW-1133">Transmembrane helix</keyword>
<keyword evidence="2" id="KW-0762">Sugar transport</keyword>
<keyword evidence="1" id="KW-0472">Membrane</keyword>
<organism evidence="2 3">
    <name type="scientific">Szabonella alba</name>
    <dbReference type="NCBI Taxonomy" id="2804194"/>
    <lineage>
        <taxon>Bacteria</taxon>
        <taxon>Pseudomonadati</taxon>
        <taxon>Pseudomonadota</taxon>
        <taxon>Alphaproteobacteria</taxon>
        <taxon>Rhodobacterales</taxon>
        <taxon>Paracoccaceae</taxon>
        <taxon>Szabonella</taxon>
    </lineage>
</organism>
<accession>A0A8K0VCE7</accession>
<dbReference type="GO" id="GO:0005886">
    <property type="term" value="C:plasma membrane"/>
    <property type="evidence" value="ECO:0007669"/>
    <property type="project" value="TreeGrafter"/>
</dbReference>
<dbReference type="GO" id="GO:0004713">
    <property type="term" value="F:protein tyrosine kinase activity"/>
    <property type="evidence" value="ECO:0007669"/>
    <property type="project" value="TreeGrafter"/>
</dbReference>
<reference evidence="2" key="1">
    <citation type="submission" date="2021-01" db="EMBL/GenBank/DDBJ databases">
        <title>Tabrizicola alba sp. nov. a motile alkaliphilic bacterium isolated from a soda lake.</title>
        <authorList>
            <person name="Szuroczki S."/>
            <person name="Abbaszade G."/>
            <person name="Schumann P."/>
            <person name="Toth E."/>
        </authorList>
    </citation>
    <scope>NUCLEOTIDE SEQUENCE</scope>
    <source>
        <strain evidence="2">DMG-N-6</strain>
    </source>
</reference>
<sequence length="392" mass="43754">MAPAPRHVAPGPGRPEGPPIAAAAEIRPRHHGILASFLGLVLLPVLVSAAYLWLVAQDQYASTLGFSVRTEEISSSLDLLGGITRLSGGGSSDSDILYDYIHSQELVGDLDAQIGLRGIYARAWPRDPVFAFDPDSTIEDLVSHWERKVRITYDSNSGLMTLQVLAFTPEAATLIAEHILERSTEKINALAAEARDDATRYARIEMDRALERLKTAREAMTGFRIRTQMVDPAADLQGQMGVLNNLQAQLAESYIELDLLRVTTNSTDPRIIQAEQRIVVIRNRIEEERRKFSESENIPGGEDYATMVSEFERLTVDREFAEQAYSVALASYDSALAEAQRKSRYLAAHIRPTQAEKSEYPQRWTLLGLTGFFLFAAWAIAVLIFYSIRDRR</sequence>
<protein>
    <submittedName>
        <fullName evidence="2">Sugar transporter</fullName>
    </submittedName>
</protein>